<dbReference type="AlphaFoldDB" id="A0A0G0GV19"/>
<comment type="caution">
    <text evidence="1">The sequence shown here is derived from an EMBL/GenBank/DDBJ whole genome shotgun (WGS) entry which is preliminary data.</text>
</comment>
<name>A0A0G0GV19_9BACT</name>
<dbReference type="PATRIC" id="fig|1619087.5.peg.538"/>
<accession>A0A0G0GV19</accession>
<evidence type="ECO:0000313" key="2">
    <source>
        <dbReference type="Proteomes" id="UP000034852"/>
    </source>
</evidence>
<dbReference type="EMBL" id="LBTH01000044">
    <property type="protein sequence ID" value="KKQ34873.1"/>
    <property type="molecule type" value="Genomic_DNA"/>
</dbReference>
<sequence>MGNSVTPEVAHGMNCEINPLRGMILEDGDDSYAFRFPYSYLTACSFQLDPPFFKGHGDLAERVIELLRDPKVFKAKFLPLSRVQQDASAKGTRSIMGQIEGYQDRNISVSLGVVKGFPNGAFSIEPPHFEETLDKYMNAGCSQISAEGNVWTKNDKTIFGAYSLEGLEAKLVNTQRFSQTFNLDNNLEILAAGTHSSHNELGWMAYSLPSNTIRTSLLQAIDLIRRTNTKDPGIYGNYIRLLFERIMHMHEQGVGHFELHPGNCWPIIKNDGSIDLMVTDLSTAQDLNNLPNDAELASQGYERQEEAWLGSLNKKQKALAIELNIALSNVFLLSGREYETYYLEQYPFGIDEKSVSITEDMIDLQITYLVEAIAGNCRMSDEEIHNSNLRATVKKFLEDISIPKVRGRHSMIQHDWDSALEDYREENDINEGLEIKREELMKYMERPHYMISAAFRSLCFVIARTLAKGEKITFENFLANSV</sequence>
<proteinExistence type="predicted"/>
<organism evidence="1 2">
    <name type="scientific">candidate division WS6 bacterium GW2011_GWA2_37_6</name>
    <dbReference type="NCBI Taxonomy" id="1619087"/>
    <lineage>
        <taxon>Bacteria</taxon>
        <taxon>Candidatus Dojkabacteria</taxon>
    </lineage>
</organism>
<protein>
    <submittedName>
        <fullName evidence="1">Uncharacterized protein</fullName>
    </submittedName>
</protein>
<dbReference type="Proteomes" id="UP000034852">
    <property type="component" value="Unassembled WGS sequence"/>
</dbReference>
<evidence type="ECO:0000313" key="1">
    <source>
        <dbReference type="EMBL" id="KKQ34873.1"/>
    </source>
</evidence>
<gene>
    <name evidence="1" type="ORF">US52_C0044G0003</name>
</gene>
<reference evidence="1 2" key="1">
    <citation type="journal article" date="2015" name="Nature">
        <title>rRNA introns, odd ribosomes, and small enigmatic genomes across a large radiation of phyla.</title>
        <authorList>
            <person name="Brown C.T."/>
            <person name="Hug L.A."/>
            <person name="Thomas B.C."/>
            <person name="Sharon I."/>
            <person name="Castelle C.J."/>
            <person name="Singh A."/>
            <person name="Wilkins M.J."/>
            <person name="Williams K.H."/>
            <person name="Banfield J.F."/>
        </authorList>
    </citation>
    <scope>NUCLEOTIDE SEQUENCE [LARGE SCALE GENOMIC DNA]</scope>
</reference>